<sequence>MTTSKNIDDRFDGMLLNIAQGAEGIENFLDIVFGFLLRKTDFYTAMENSEVERVLMRHFHKFQAMADEKRLEEKQRMLKIEEERRKHMAETKKREESESYTKLQQKFQNTPKVVEINSDNEEMNNVDEKESDEDNEEESIPPLGNGGSTDKYTWTQTLSTVEMQIPVIPGIRSRDCNIKITPSKLTVIVKSEKFIDGEFHAKVKAVDSMWSIIDNKIIQITLEKQDTMNWWSCVIKGDPKIDTTKIVPENSRLSDLDPETRTTVEKMMFDQRQKSLGLPTSDNLKQYEMLEKFKAAHPELDFSQAKINYGGGF</sequence>
<feature type="compositionally biased region" description="Acidic residues" evidence="7">
    <location>
        <begin position="118"/>
        <end position="139"/>
    </location>
</feature>
<name>A0A1J4MHI0_9CRYT</name>
<evidence type="ECO:0000256" key="5">
    <source>
        <dbReference type="ARBA" id="ARBA00022553"/>
    </source>
</evidence>
<feature type="compositionally biased region" description="Basic and acidic residues" evidence="7">
    <location>
        <begin position="84"/>
        <end position="99"/>
    </location>
</feature>
<feature type="domain" description="CS" evidence="8">
    <location>
        <begin position="147"/>
        <end position="235"/>
    </location>
</feature>
<evidence type="ECO:0000256" key="1">
    <source>
        <dbReference type="ARBA" id="ARBA00004496"/>
    </source>
</evidence>
<dbReference type="AlphaFoldDB" id="A0A1J4MHI0"/>
<evidence type="ECO:0000313" key="10">
    <source>
        <dbReference type="Proteomes" id="UP000186804"/>
    </source>
</evidence>
<dbReference type="FunFam" id="2.60.40.790:FF:000001">
    <property type="entry name" value="Nuclear migration protein nudC"/>
    <property type="match status" value="1"/>
</dbReference>
<dbReference type="SUPFAM" id="SSF49764">
    <property type="entry name" value="HSP20-like chaperones"/>
    <property type="match status" value="1"/>
</dbReference>
<gene>
    <name evidence="9" type="ORF">cand_012430</name>
</gene>
<organism evidence="9 10">
    <name type="scientific">Cryptosporidium andersoni</name>
    <dbReference type="NCBI Taxonomy" id="117008"/>
    <lineage>
        <taxon>Eukaryota</taxon>
        <taxon>Sar</taxon>
        <taxon>Alveolata</taxon>
        <taxon>Apicomplexa</taxon>
        <taxon>Conoidasida</taxon>
        <taxon>Coccidia</taxon>
        <taxon>Eucoccidiorida</taxon>
        <taxon>Eimeriorina</taxon>
        <taxon>Cryptosporidiidae</taxon>
        <taxon>Cryptosporidium</taxon>
    </lineage>
</organism>
<dbReference type="InterPro" id="IPR037898">
    <property type="entry name" value="NudC_fam"/>
</dbReference>
<dbReference type="GO" id="GO:0006457">
    <property type="term" value="P:protein folding"/>
    <property type="evidence" value="ECO:0007669"/>
    <property type="project" value="TreeGrafter"/>
</dbReference>
<reference evidence="9 10" key="1">
    <citation type="submission" date="2016-10" db="EMBL/GenBank/DDBJ databases">
        <title>Reductive evolution of mitochondrial metabolism and differential evolution of invasion-related proteins in Cryptosporidium.</title>
        <authorList>
            <person name="Liu S."/>
            <person name="Roellig D.M."/>
            <person name="Guo Y."/>
            <person name="Li N."/>
            <person name="Frace M.A."/>
            <person name="Tang K."/>
            <person name="Zhang L."/>
            <person name="Feng Y."/>
            <person name="Xiao L."/>
        </authorList>
    </citation>
    <scope>NUCLEOTIDE SEQUENCE [LARGE SCALE GENOMIC DNA]</scope>
    <source>
        <strain evidence="9">30847</strain>
    </source>
</reference>
<comment type="subcellular location">
    <subcellularLocation>
        <location evidence="1">Cytoplasm</location>
    </subcellularLocation>
</comment>
<feature type="region of interest" description="Disordered" evidence="7">
    <location>
        <begin position="116"/>
        <end position="149"/>
    </location>
</feature>
<dbReference type="Pfam" id="PF14050">
    <property type="entry name" value="Nudc_N"/>
    <property type="match status" value="1"/>
</dbReference>
<keyword evidence="4" id="KW-0963">Cytoplasm</keyword>
<dbReference type="CDD" id="cd06467">
    <property type="entry name" value="p23_NUDC_like"/>
    <property type="match status" value="1"/>
</dbReference>
<dbReference type="EMBL" id="LRBS01000117">
    <property type="protein sequence ID" value="OII72293.1"/>
    <property type="molecule type" value="Genomic_DNA"/>
</dbReference>
<dbReference type="PROSITE" id="PS51203">
    <property type="entry name" value="CS"/>
    <property type="match status" value="1"/>
</dbReference>
<evidence type="ECO:0000256" key="6">
    <source>
        <dbReference type="ARBA" id="ARBA00030427"/>
    </source>
</evidence>
<protein>
    <recommendedName>
        <fullName evidence="3">Nuclear migration protein nudC</fullName>
    </recommendedName>
    <alternativeName>
        <fullName evidence="6">Nuclear distribution protein C homolog</fullName>
    </alternativeName>
</protein>
<dbReference type="Pfam" id="PF04969">
    <property type="entry name" value="CS"/>
    <property type="match status" value="1"/>
</dbReference>
<dbReference type="GeneID" id="92365428"/>
<dbReference type="OrthoDB" id="416217at2759"/>
<dbReference type="Proteomes" id="UP000186804">
    <property type="component" value="Unassembled WGS sequence"/>
</dbReference>
<dbReference type="InterPro" id="IPR008978">
    <property type="entry name" value="HSP20-like_chaperone"/>
</dbReference>
<dbReference type="InterPro" id="IPR025934">
    <property type="entry name" value="NudC_N_dom"/>
</dbReference>
<dbReference type="PANTHER" id="PTHR12356">
    <property type="entry name" value="NUCLEAR MOVEMENT PROTEIN NUDC"/>
    <property type="match status" value="1"/>
</dbReference>
<accession>A0A1J4MHI0</accession>
<proteinExistence type="inferred from homology"/>
<dbReference type="VEuPathDB" id="CryptoDB:cand_012430"/>
<comment type="similarity">
    <text evidence="2">Belongs to the nudC family.</text>
</comment>
<keyword evidence="5" id="KW-0597">Phosphoprotein</keyword>
<dbReference type="GO" id="GO:0005737">
    <property type="term" value="C:cytoplasm"/>
    <property type="evidence" value="ECO:0007669"/>
    <property type="project" value="UniProtKB-SubCell"/>
</dbReference>
<evidence type="ECO:0000256" key="7">
    <source>
        <dbReference type="SAM" id="MobiDB-lite"/>
    </source>
</evidence>
<comment type="caution">
    <text evidence="9">The sequence shown here is derived from an EMBL/GenBank/DDBJ whole genome shotgun (WGS) entry which is preliminary data.</text>
</comment>
<evidence type="ECO:0000256" key="4">
    <source>
        <dbReference type="ARBA" id="ARBA00022490"/>
    </source>
</evidence>
<dbReference type="PANTHER" id="PTHR12356:SF3">
    <property type="entry name" value="NUCLEAR MIGRATION PROTEIN NUDC"/>
    <property type="match status" value="1"/>
</dbReference>
<evidence type="ECO:0000256" key="3">
    <source>
        <dbReference type="ARBA" id="ARBA00017641"/>
    </source>
</evidence>
<dbReference type="InterPro" id="IPR007052">
    <property type="entry name" value="CS_dom"/>
</dbReference>
<dbReference type="RefSeq" id="XP_067066888.1">
    <property type="nucleotide sequence ID" value="XM_067211480.1"/>
</dbReference>
<feature type="region of interest" description="Disordered" evidence="7">
    <location>
        <begin position="84"/>
        <end position="104"/>
    </location>
</feature>
<dbReference type="Gene3D" id="2.60.40.790">
    <property type="match status" value="1"/>
</dbReference>
<evidence type="ECO:0000313" key="9">
    <source>
        <dbReference type="EMBL" id="OII72293.1"/>
    </source>
</evidence>
<evidence type="ECO:0000259" key="8">
    <source>
        <dbReference type="PROSITE" id="PS51203"/>
    </source>
</evidence>
<dbReference type="GO" id="GO:0051082">
    <property type="term" value="F:unfolded protein binding"/>
    <property type="evidence" value="ECO:0007669"/>
    <property type="project" value="TreeGrafter"/>
</dbReference>
<evidence type="ECO:0000256" key="2">
    <source>
        <dbReference type="ARBA" id="ARBA00010513"/>
    </source>
</evidence>
<keyword evidence="10" id="KW-1185">Reference proteome</keyword>